<keyword evidence="2" id="KW-0472">Membrane</keyword>
<proteinExistence type="predicted"/>
<dbReference type="AlphaFoldDB" id="A0A2T0UNP7"/>
<evidence type="ECO:0000256" key="2">
    <source>
        <dbReference type="SAM" id="Phobius"/>
    </source>
</evidence>
<comment type="caution">
    <text evidence="3">The sequence shown here is derived from an EMBL/GenBank/DDBJ whole genome shotgun (WGS) entry which is preliminary data.</text>
</comment>
<keyword evidence="4" id="KW-1185">Reference proteome</keyword>
<evidence type="ECO:0000313" key="4">
    <source>
        <dbReference type="Proteomes" id="UP000237822"/>
    </source>
</evidence>
<organism evidence="3 4">
    <name type="scientific">Knoellia remsis</name>
    <dbReference type="NCBI Taxonomy" id="407159"/>
    <lineage>
        <taxon>Bacteria</taxon>
        <taxon>Bacillati</taxon>
        <taxon>Actinomycetota</taxon>
        <taxon>Actinomycetes</taxon>
        <taxon>Micrococcales</taxon>
        <taxon>Intrasporangiaceae</taxon>
        <taxon>Knoellia</taxon>
    </lineage>
</organism>
<feature type="region of interest" description="Disordered" evidence="1">
    <location>
        <begin position="138"/>
        <end position="164"/>
    </location>
</feature>
<feature type="transmembrane region" description="Helical" evidence="2">
    <location>
        <begin position="46"/>
        <end position="71"/>
    </location>
</feature>
<dbReference type="Proteomes" id="UP000237822">
    <property type="component" value="Unassembled WGS sequence"/>
</dbReference>
<reference evidence="3 4" key="1">
    <citation type="submission" date="2018-03" db="EMBL/GenBank/DDBJ databases">
        <title>Genomic Encyclopedia of Archaeal and Bacterial Type Strains, Phase II (KMG-II): from individual species to whole genera.</title>
        <authorList>
            <person name="Goeker M."/>
        </authorList>
    </citation>
    <scope>NUCLEOTIDE SEQUENCE [LARGE SCALE GENOMIC DNA]</scope>
    <source>
        <strain evidence="3 4">ATCC BAA-1496</strain>
    </source>
</reference>
<sequence>MRLAPRARGVPDRREAGTCREAGTWREVGTVPPGSHLAGERGSGTVLTVACAGLVLVLTTAALVLGGVAVATHRARAAADFAALAGATALQQTGGGGDACRRASELATRNAARLDHCAVEPGETVRVRVSTSLRVSWPGLPDRATASARAGPAPPTMDPGLPDD</sequence>
<keyword evidence="2" id="KW-1133">Transmembrane helix</keyword>
<gene>
    <name evidence="3" type="ORF">BCF74_10988</name>
</gene>
<evidence type="ECO:0000313" key="3">
    <source>
        <dbReference type="EMBL" id="PRY59498.1"/>
    </source>
</evidence>
<dbReference type="NCBIfam" id="TIGR03816">
    <property type="entry name" value="tadE_like_DECH"/>
    <property type="match status" value="1"/>
</dbReference>
<name>A0A2T0UNP7_9MICO</name>
<evidence type="ECO:0000256" key="1">
    <source>
        <dbReference type="SAM" id="MobiDB-lite"/>
    </source>
</evidence>
<protein>
    <submittedName>
        <fullName evidence="3">Secretion/DNA translocation related TadE-like protein</fullName>
    </submittedName>
</protein>
<dbReference type="InterPro" id="IPR021202">
    <property type="entry name" value="Rv3654c-like"/>
</dbReference>
<accession>A0A2T0UNP7</accession>
<dbReference type="EMBL" id="PVTI01000009">
    <property type="protein sequence ID" value="PRY59498.1"/>
    <property type="molecule type" value="Genomic_DNA"/>
</dbReference>
<keyword evidence="2" id="KW-0812">Transmembrane</keyword>